<evidence type="ECO:0000313" key="2">
    <source>
        <dbReference type="Proteomes" id="UP001165064"/>
    </source>
</evidence>
<protein>
    <submittedName>
        <fullName evidence="1">Unnamed protein product</fullName>
    </submittedName>
</protein>
<dbReference type="EMBL" id="BSXS01014138">
    <property type="protein sequence ID" value="GMF04990.1"/>
    <property type="molecule type" value="Genomic_DNA"/>
</dbReference>
<reference evidence="1" key="1">
    <citation type="submission" date="2023-04" db="EMBL/GenBank/DDBJ databases">
        <title>Ambrosiozyma monospora NBRC 10751.</title>
        <authorList>
            <person name="Ichikawa N."/>
            <person name="Sato H."/>
            <person name="Tonouchi N."/>
        </authorList>
    </citation>
    <scope>NUCLEOTIDE SEQUENCE</scope>
    <source>
        <strain evidence="1">NBRC 10751</strain>
    </source>
</reference>
<gene>
    <name evidence="1" type="ORF">Amon02_001217200</name>
</gene>
<dbReference type="Proteomes" id="UP001165064">
    <property type="component" value="Unassembled WGS sequence"/>
</dbReference>
<evidence type="ECO:0000313" key="1">
    <source>
        <dbReference type="EMBL" id="GMF04990.1"/>
    </source>
</evidence>
<accession>A0ACB5U8E7</accession>
<sequence length="252" mass="28758">MQEFIDILLGIPLELQQLILAYSLFDLSKTHSRFKRKSSLLVWVKYIDVIKFINSPYKGDIDIEIRFSCPAKLFITFHLKPTVKVKCGLSLGTDTKLSWVKKLTEFSAKNYYIGRAGFRSVSEVELVESIYKILSPKRISFNGDPMKAMKDMTCLRHVSSLNIHSTESDFLLNSSNTLKDLSTVTIALHGGNKWISGLQDPSILEKYELLIAKIKRFRILLGYSYTSSDDERNYNSFGNGHDDKRCCRHGLG</sequence>
<proteinExistence type="predicted"/>
<organism evidence="1 2">
    <name type="scientific">Ambrosiozyma monospora</name>
    <name type="common">Yeast</name>
    <name type="synonym">Endomycopsis monosporus</name>
    <dbReference type="NCBI Taxonomy" id="43982"/>
    <lineage>
        <taxon>Eukaryota</taxon>
        <taxon>Fungi</taxon>
        <taxon>Dikarya</taxon>
        <taxon>Ascomycota</taxon>
        <taxon>Saccharomycotina</taxon>
        <taxon>Pichiomycetes</taxon>
        <taxon>Pichiales</taxon>
        <taxon>Pichiaceae</taxon>
        <taxon>Ambrosiozyma</taxon>
    </lineage>
</organism>
<keyword evidence="2" id="KW-1185">Reference proteome</keyword>
<name>A0ACB5U8E7_AMBMO</name>
<comment type="caution">
    <text evidence="1">The sequence shown here is derived from an EMBL/GenBank/DDBJ whole genome shotgun (WGS) entry which is preliminary data.</text>
</comment>